<reference evidence="1" key="1">
    <citation type="submission" date="2022-04" db="EMBL/GenBank/DDBJ databases">
        <title>Halocatena sp. nov., isolated from a salt lake.</title>
        <authorList>
            <person name="Cui H.-L."/>
        </authorList>
    </citation>
    <scope>NUCLEOTIDE SEQUENCE</scope>
    <source>
        <strain evidence="1">AD-1</strain>
    </source>
</reference>
<accession>A0A8U0A1T4</accession>
<name>A0A8U0A1T4_9EURY</name>
<keyword evidence="2" id="KW-1185">Reference proteome</keyword>
<dbReference type="EMBL" id="CP096019">
    <property type="protein sequence ID" value="UPM43032.1"/>
    <property type="molecule type" value="Genomic_DNA"/>
</dbReference>
<organism evidence="1 2">
    <name type="scientific">Halocatena salina</name>
    <dbReference type="NCBI Taxonomy" id="2934340"/>
    <lineage>
        <taxon>Archaea</taxon>
        <taxon>Methanobacteriati</taxon>
        <taxon>Methanobacteriota</taxon>
        <taxon>Stenosarchaea group</taxon>
        <taxon>Halobacteria</taxon>
        <taxon>Halobacteriales</taxon>
        <taxon>Natronomonadaceae</taxon>
        <taxon>Halocatena</taxon>
    </lineage>
</organism>
<dbReference type="Proteomes" id="UP000831768">
    <property type="component" value="Chromosome"/>
</dbReference>
<dbReference type="KEGG" id="haad:MW046_00940"/>
<proteinExistence type="predicted"/>
<evidence type="ECO:0000313" key="1">
    <source>
        <dbReference type="EMBL" id="UPM43032.1"/>
    </source>
</evidence>
<dbReference type="GeneID" id="71926569"/>
<dbReference type="AlphaFoldDB" id="A0A8U0A1T4"/>
<gene>
    <name evidence="1" type="ORF">MW046_00940</name>
</gene>
<evidence type="ECO:0000313" key="2">
    <source>
        <dbReference type="Proteomes" id="UP000831768"/>
    </source>
</evidence>
<dbReference type="RefSeq" id="WP_247993702.1">
    <property type="nucleotide sequence ID" value="NZ_CP096019.1"/>
</dbReference>
<dbReference type="InterPro" id="IPR043749">
    <property type="entry name" value="DUF5694"/>
</dbReference>
<sequence>MFRPKATARKTPTWPTPTAEQIEVVLLGTHHMDEPGLDEVNVSADDVLADDRQCELETLASNLERAEPDHVAVERPASRSNAVNDIYARYRDGDIAYDEEHAFEPRHPERDDELMACRSEVVQIGFRLADRLGHERVYPIDVPATLGDSSDFEALETADFEPTVKTDVPRLDTDDLQASLDERLAESTILAYLRHLNEETALHGNDNMFDEFLRYGEGDNYAGPDALATWYQRNLRMAHNVWRAVAEDTGRVLFVVGSGHVHILRQLLTEFPPLCPVSPLPYLPREQ</sequence>
<dbReference type="Pfam" id="PF18950">
    <property type="entry name" value="DUF5694"/>
    <property type="match status" value="1"/>
</dbReference>
<protein>
    <submittedName>
        <fullName evidence="1">DUF5694 domain-containing protein</fullName>
    </submittedName>
</protein>